<dbReference type="Ensembl" id="ENSNFUT00015045842.1">
    <property type="protein sequence ID" value="ENSNFUP00015043928.1"/>
    <property type="gene ID" value="ENSNFUG00015020933.1"/>
</dbReference>
<evidence type="ECO:0000313" key="2">
    <source>
        <dbReference type="Proteomes" id="UP000694548"/>
    </source>
</evidence>
<name>A0A8C6PIB5_NOTFU</name>
<dbReference type="Proteomes" id="UP000694548">
    <property type="component" value="Unassembled WGS sequence"/>
</dbReference>
<protein>
    <submittedName>
        <fullName evidence="1">Uncharacterized protein</fullName>
    </submittedName>
</protein>
<dbReference type="AlphaFoldDB" id="A0A8C6PIB5"/>
<dbReference type="GeneTree" id="ENSGT01030000234896"/>
<proteinExistence type="predicted"/>
<sequence length="86" mass="9685">MESTSPVDGDVRLLLQQLRTHRTAFLPDINWGTGHTSLHLFAVLRHVVWANGPQELNVVVAVVLCHLLGADFHFPVQPYNVKTDFK</sequence>
<reference evidence="1" key="2">
    <citation type="submission" date="2025-09" db="UniProtKB">
        <authorList>
            <consortium name="Ensembl"/>
        </authorList>
    </citation>
    <scope>IDENTIFICATION</scope>
</reference>
<organism evidence="1 2">
    <name type="scientific">Nothobranchius furzeri</name>
    <name type="common">Turquoise killifish</name>
    <dbReference type="NCBI Taxonomy" id="105023"/>
    <lineage>
        <taxon>Eukaryota</taxon>
        <taxon>Metazoa</taxon>
        <taxon>Chordata</taxon>
        <taxon>Craniata</taxon>
        <taxon>Vertebrata</taxon>
        <taxon>Euteleostomi</taxon>
        <taxon>Actinopterygii</taxon>
        <taxon>Neopterygii</taxon>
        <taxon>Teleostei</taxon>
        <taxon>Neoteleostei</taxon>
        <taxon>Acanthomorphata</taxon>
        <taxon>Ovalentaria</taxon>
        <taxon>Atherinomorphae</taxon>
        <taxon>Cyprinodontiformes</taxon>
        <taxon>Nothobranchiidae</taxon>
        <taxon>Nothobranchius</taxon>
    </lineage>
</organism>
<reference evidence="1" key="1">
    <citation type="submission" date="2025-08" db="UniProtKB">
        <authorList>
            <consortium name="Ensembl"/>
        </authorList>
    </citation>
    <scope>IDENTIFICATION</scope>
</reference>
<accession>A0A8C6PIB5</accession>
<keyword evidence="2" id="KW-1185">Reference proteome</keyword>
<evidence type="ECO:0000313" key="1">
    <source>
        <dbReference type="Ensembl" id="ENSNFUP00015043928.1"/>
    </source>
</evidence>